<organism evidence="4 5">
    <name type="scientific">Streptomyces abikoensis</name>
    <dbReference type="NCBI Taxonomy" id="97398"/>
    <lineage>
        <taxon>Bacteria</taxon>
        <taxon>Bacillati</taxon>
        <taxon>Actinomycetota</taxon>
        <taxon>Actinomycetes</taxon>
        <taxon>Kitasatosporales</taxon>
        <taxon>Streptomycetaceae</taxon>
        <taxon>Streptomyces</taxon>
    </lineage>
</organism>
<evidence type="ECO:0000256" key="1">
    <source>
        <dbReference type="ARBA" id="ARBA00023125"/>
    </source>
</evidence>
<evidence type="ECO:0000256" key="2">
    <source>
        <dbReference type="SAM" id="Coils"/>
    </source>
</evidence>
<keyword evidence="5" id="KW-1185">Reference proteome</keyword>
<dbReference type="EMBL" id="JBIRRB010000024">
    <property type="protein sequence ID" value="MFI0915474.1"/>
    <property type="molecule type" value="Genomic_DNA"/>
</dbReference>
<name>A0ABW7TGH1_9ACTN</name>
<protein>
    <submittedName>
        <fullName evidence="4">Histone-like nucleoid-structuring protein Lsr2</fullName>
    </submittedName>
</protein>
<sequence length="272" mass="29157">MFADFSKPLTAELIALQPSTLAQETAAARAVARQAQDKDDLLRLLEVLGLPTDENTTAPLLPYLPTTDPIGGKPAMQETNAYEAVALSMHEAGDSADKITQATGLDEEELAALIERTHRPTATLSTPAQSQQPGTTPPIGIENLLAWAEHHTAASIRNRAARIRADITELRSRHASEQVTREAEERVARAKAELEAAMADLRTVKASGRTSTAESVTEPTPMLRRSKEQLAAIRTWARANGHTVADQGMIPKKIVAAYDAAHRAPQALAAAG</sequence>
<dbReference type="Proteomes" id="UP001611162">
    <property type="component" value="Unassembled WGS sequence"/>
</dbReference>
<accession>A0ABW7TGH1</accession>
<evidence type="ECO:0000313" key="4">
    <source>
        <dbReference type="EMBL" id="MFI0915474.1"/>
    </source>
</evidence>
<dbReference type="RefSeq" id="WP_397615040.1">
    <property type="nucleotide sequence ID" value="NZ_JBIRRB010000024.1"/>
</dbReference>
<proteinExistence type="predicted"/>
<keyword evidence="1" id="KW-0238">DNA-binding</keyword>
<gene>
    <name evidence="4" type="ORF">ACH4TF_34390</name>
</gene>
<feature type="coiled-coil region" evidence="2">
    <location>
        <begin position="153"/>
        <end position="207"/>
    </location>
</feature>
<reference evidence="4 5" key="1">
    <citation type="submission" date="2024-10" db="EMBL/GenBank/DDBJ databases">
        <title>The Natural Products Discovery Center: Release of the First 8490 Sequenced Strains for Exploring Actinobacteria Biosynthetic Diversity.</title>
        <authorList>
            <person name="Kalkreuter E."/>
            <person name="Kautsar S.A."/>
            <person name="Yang D."/>
            <person name="Bader C.D."/>
            <person name="Teijaro C.N."/>
            <person name="Fluegel L."/>
            <person name="Davis C.M."/>
            <person name="Simpson J.R."/>
            <person name="Lauterbach L."/>
            <person name="Steele A.D."/>
            <person name="Gui C."/>
            <person name="Meng S."/>
            <person name="Li G."/>
            <person name="Viehrig K."/>
            <person name="Ye F."/>
            <person name="Su P."/>
            <person name="Kiefer A.F."/>
            <person name="Nichols A."/>
            <person name="Cepeda A.J."/>
            <person name="Yan W."/>
            <person name="Fan B."/>
            <person name="Jiang Y."/>
            <person name="Adhikari A."/>
            <person name="Zheng C.-J."/>
            <person name="Schuster L."/>
            <person name="Cowan T.M."/>
            <person name="Smanski M.J."/>
            <person name="Chevrette M.G."/>
            <person name="De Carvalho L.P.S."/>
            <person name="Shen B."/>
        </authorList>
    </citation>
    <scope>NUCLEOTIDE SEQUENCE [LARGE SCALE GENOMIC DNA]</scope>
    <source>
        <strain evidence="4 5">NPDC020979</strain>
    </source>
</reference>
<evidence type="ECO:0000313" key="5">
    <source>
        <dbReference type="Proteomes" id="UP001611162"/>
    </source>
</evidence>
<dbReference type="Gene3D" id="4.10.320.10">
    <property type="entry name" value="E3-binding domain"/>
    <property type="match status" value="1"/>
</dbReference>
<comment type="caution">
    <text evidence="4">The sequence shown here is derived from an EMBL/GenBank/DDBJ whole genome shotgun (WGS) entry which is preliminary data.</text>
</comment>
<dbReference type="InterPro" id="IPR055370">
    <property type="entry name" value="Lsr2_DNA-bd"/>
</dbReference>
<feature type="domain" description="Lsr2 DNA-binding" evidence="3">
    <location>
        <begin position="226"/>
        <end position="261"/>
    </location>
</feature>
<dbReference type="Pfam" id="PF23359">
    <property type="entry name" value="Lsr2_DNA-bd"/>
    <property type="match status" value="1"/>
</dbReference>
<evidence type="ECO:0000259" key="3">
    <source>
        <dbReference type="Pfam" id="PF23359"/>
    </source>
</evidence>
<keyword evidence="2" id="KW-0175">Coiled coil</keyword>
<dbReference type="InterPro" id="IPR036625">
    <property type="entry name" value="E3-bd_dom_sf"/>
</dbReference>